<dbReference type="GO" id="GO:0043332">
    <property type="term" value="C:mating projection tip"/>
    <property type="evidence" value="ECO:0007669"/>
    <property type="project" value="TreeGrafter"/>
</dbReference>
<evidence type="ECO:0000256" key="1">
    <source>
        <dbReference type="ARBA" id="ARBA00022443"/>
    </source>
</evidence>
<name>A0A3S5CW56_9PEZI</name>
<evidence type="ECO:0000313" key="7">
    <source>
        <dbReference type="EMBL" id="SPQ19791.1"/>
    </source>
</evidence>
<dbReference type="EMBL" id="OUUZ01000001">
    <property type="protein sequence ID" value="SPQ19791.1"/>
    <property type="molecule type" value="Genomic_DNA"/>
</dbReference>
<dbReference type="GO" id="GO:0097320">
    <property type="term" value="P:plasma membrane tubulation"/>
    <property type="evidence" value="ECO:0007669"/>
    <property type="project" value="TreeGrafter"/>
</dbReference>
<feature type="coiled-coil region" evidence="3">
    <location>
        <begin position="131"/>
        <end position="158"/>
    </location>
</feature>
<feature type="compositionally biased region" description="Polar residues" evidence="4">
    <location>
        <begin position="344"/>
        <end position="353"/>
    </location>
</feature>
<evidence type="ECO:0000256" key="4">
    <source>
        <dbReference type="SAM" id="MobiDB-lite"/>
    </source>
</evidence>
<dbReference type="PROSITE" id="PS50002">
    <property type="entry name" value="SH3"/>
    <property type="match status" value="1"/>
</dbReference>
<evidence type="ECO:0000256" key="3">
    <source>
        <dbReference type="SAM" id="Coils"/>
    </source>
</evidence>
<proteinExistence type="predicted"/>
<protein>
    <submittedName>
        <fullName evidence="7">B98e527c-558c-4b66-8223-654f88f351e0</fullName>
    </submittedName>
</protein>
<reference evidence="7 8" key="1">
    <citation type="submission" date="2018-04" db="EMBL/GenBank/DDBJ databases">
        <authorList>
            <person name="Huttner S."/>
            <person name="Dainat J."/>
        </authorList>
    </citation>
    <scope>NUCLEOTIDE SEQUENCE [LARGE SCALE GENOMIC DNA]</scope>
</reference>
<dbReference type="GO" id="GO:0006897">
    <property type="term" value="P:endocytosis"/>
    <property type="evidence" value="ECO:0007669"/>
    <property type="project" value="InterPro"/>
</dbReference>
<dbReference type="GO" id="GO:0030479">
    <property type="term" value="C:actin cortical patch"/>
    <property type="evidence" value="ECO:0007669"/>
    <property type="project" value="TreeGrafter"/>
</dbReference>
<sequence>MQSMQRQFGKLWNKGPGDNAKVSALLNDYEDVDRLLAKIIDNAKSWRDSWTALVTTQLQVVTEYEALYDPIVGASDGRAQTAPTPQLQLERTFRLKTAYAELKAELMEEIALIDGHVMQPASSAREAIAPIRKTIKKRENKRLDYEKAQDKALKLQRKPARTAKEDAALAKAEVEVSHAANEFSIADEHLRETLPPIITAAFSLVNPLLANLVMIQTRLLGLYYTTLHGYCQEFGFPSPPPPMEDVVATWNAALGPVRSQVESISFIARGKASQQHPSLGRDGAPTKPGPTPINGARRTSSGLIPSSHARTLRAPPATSLQPPSAAPATGSARSTSPYKRPDLSNATDFTTATILGGGTVNRSRGASPGAGAAASGPKTPSPFSRATTASSTTTNGLAKKKPPPPPPPPKRAATAKPDEWVVAEYAFAGQGQGDLSFRQGDRIRVIKRTDTDQDWWVGELGGVTGSFPANYCKPL</sequence>
<dbReference type="FunFam" id="2.30.30.40:FF:000100">
    <property type="entry name" value="SH3 domain-containing YSC84-like protein 1"/>
    <property type="match status" value="1"/>
</dbReference>
<evidence type="ECO:0000256" key="2">
    <source>
        <dbReference type="PROSITE-ProRule" id="PRU00192"/>
    </source>
</evidence>
<dbReference type="Pfam" id="PF14604">
    <property type="entry name" value="SH3_9"/>
    <property type="match status" value="1"/>
</dbReference>
<gene>
    <name evidence="7" type="ORF">TT172_LOCUS2210</name>
</gene>
<dbReference type="GO" id="GO:0051666">
    <property type="term" value="P:actin cortical patch localization"/>
    <property type="evidence" value="ECO:0007669"/>
    <property type="project" value="InterPro"/>
</dbReference>
<dbReference type="PANTHER" id="PTHR47174">
    <property type="entry name" value="BRIDGING INTEGRATOR 3"/>
    <property type="match status" value="1"/>
</dbReference>
<dbReference type="GO" id="GO:0031097">
    <property type="term" value="C:medial cortex"/>
    <property type="evidence" value="ECO:0007669"/>
    <property type="project" value="TreeGrafter"/>
</dbReference>
<organism evidence="7 8">
    <name type="scientific">Thermothielavioides terrestris</name>
    <dbReference type="NCBI Taxonomy" id="2587410"/>
    <lineage>
        <taxon>Eukaryota</taxon>
        <taxon>Fungi</taxon>
        <taxon>Dikarya</taxon>
        <taxon>Ascomycota</taxon>
        <taxon>Pezizomycotina</taxon>
        <taxon>Sordariomycetes</taxon>
        <taxon>Sordariomycetidae</taxon>
        <taxon>Sordariales</taxon>
        <taxon>Chaetomiaceae</taxon>
        <taxon>Thermothielavioides</taxon>
    </lineage>
</organism>
<dbReference type="InterPro" id="IPR001452">
    <property type="entry name" value="SH3_domain"/>
</dbReference>
<dbReference type="GO" id="GO:0008289">
    <property type="term" value="F:lipid binding"/>
    <property type="evidence" value="ECO:0007669"/>
    <property type="project" value="TreeGrafter"/>
</dbReference>
<dbReference type="CDD" id="cd07599">
    <property type="entry name" value="BAR_Rvs167p"/>
    <property type="match status" value="1"/>
</dbReference>
<dbReference type="PRINTS" id="PR00452">
    <property type="entry name" value="SH3DOMAIN"/>
</dbReference>
<keyword evidence="1 2" id="KW-0728">SH3 domain</keyword>
<dbReference type="Pfam" id="PF03114">
    <property type="entry name" value="BAR"/>
    <property type="match status" value="1"/>
</dbReference>
<feature type="region of interest" description="Disordered" evidence="4">
    <location>
        <begin position="270"/>
        <end position="415"/>
    </location>
</feature>
<dbReference type="GO" id="GO:1990528">
    <property type="term" value="C:Rvs161p-Rvs167p complex"/>
    <property type="evidence" value="ECO:0007669"/>
    <property type="project" value="TreeGrafter"/>
</dbReference>
<dbReference type="InterPro" id="IPR036028">
    <property type="entry name" value="SH3-like_dom_sf"/>
</dbReference>
<dbReference type="PANTHER" id="PTHR47174:SF2">
    <property type="entry name" value="SH3 DOMAIN SIGNALLING PROTEIN (AFU_ORTHOLOGUE AFUA_5G07670)"/>
    <property type="match status" value="1"/>
</dbReference>
<accession>A0A3S5CW56</accession>
<dbReference type="SUPFAM" id="SSF103657">
    <property type="entry name" value="BAR/IMD domain-like"/>
    <property type="match status" value="1"/>
</dbReference>
<feature type="compositionally biased region" description="Low complexity" evidence="4">
    <location>
        <begin position="363"/>
        <end position="394"/>
    </location>
</feature>
<dbReference type="SUPFAM" id="SSF50044">
    <property type="entry name" value="SH3-domain"/>
    <property type="match status" value="1"/>
</dbReference>
<dbReference type="InterPro" id="IPR004148">
    <property type="entry name" value="BAR_dom"/>
</dbReference>
<evidence type="ECO:0000313" key="8">
    <source>
        <dbReference type="Proteomes" id="UP000289323"/>
    </source>
</evidence>
<dbReference type="Gene3D" id="2.30.30.40">
    <property type="entry name" value="SH3 Domains"/>
    <property type="match status" value="1"/>
</dbReference>
<dbReference type="SMART" id="SM00326">
    <property type="entry name" value="SH3"/>
    <property type="match status" value="1"/>
</dbReference>
<dbReference type="InterPro" id="IPR046982">
    <property type="entry name" value="BIN3/RVS161-like"/>
</dbReference>
<dbReference type="InterPro" id="IPR027267">
    <property type="entry name" value="AH/BAR_dom_sf"/>
</dbReference>
<evidence type="ECO:0000259" key="5">
    <source>
        <dbReference type="PROSITE" id="PS50002"/>
    </source>
</evidence>
<dbReference type="Gene3D" id="1.20.1270.60">
    <property type="entry name" value="Arfaptin homology (AH) domain/BAR domain"/>
    <property type="match status" value="1"/>
</dbReference>
<dbReference type="Proteomes" id="UP000289323">
    <property type="component" value="Unassembled WGS sequence"/>
</dbReference>
<feature type="domain" description="BAR" evidence="6">
    <location>
        <begin position="7"/>
        <end position="240"/>
    </location>
</feature>
<dbReference type="AlphaFoldDB" id="A0A3S5CW56"/>
<dbReference type="PROSITE" id="PS51021">
    <property type="entry name" value="BAR"/>
    <property type="match status" value="1"/>
</dbReference>
<feature type="domain" description="SH3" evidence="5">
    <location>
        <begin position="416"/>
        <end position="475"/>
    </location>
</feature>
<evidence type="ECO:0000259" key="6">
    <source>
        <dbReference type="PROSITE" id="PS51021"/>
    </source>
</evidence>
<keyword evidence="3" id="KW-0175">Coiled coil</keyword>